<dbReference type="EMBL" id="ML119914">
    <property type="protein sequence ID" value="RPA71602.1"/>
    <property type="molecule type" value="Genomic_DNA"/>
</dbReference>
<keyword evidence="3" id="KW-1185">Reference proteome</keyword>
<dbReference type="Gene3D" id="1.20.1280.50">
    <property type="match status" value="1"/>
</dbReference>
<dbReference type="SUPFAM" id="SSF81383">
    <property type="entry name" value="F-box domain"/>
    <property type="match status" value="1"/>
</dbReference>
<evidence type="ECO:0000313" key="2">
    <source>
        <dbReference type="EMBL" id="RPA71602.1"/>
    </source>
</evidence>
<dbReference type="Proteomes" id="UP000275078">
    <property type="component" value="Unassembled WGS sequence"/>
</dbReference>
<evidence type="ECO:0000313" key="3">
    <source>
        <dbReference type="Proteomes" id="UP000275078"/>
    </source>
</evidence>
<protein>
    <recommendedName>
        <fullName evidence="1">F-box domain-containing protein</fullName>
    </recommendedName>
</protein>
<evidence type="ECO:0000259" key="1">
    <source>
        <dbReference type="Pfam" id="PF12937"/>
    </source>
</evidence>
<name>A0A3N4HAP7_ASCIM</name>
<dbReference type="AlphaFoldDB" id="A0A3N4HAP7"/>
<reference evidence="2 3" key="1">
    <citation type="journal article" date="2018" name="Nat. Ecol. Evol.">
        <title>Pezizomycetes genomes reveal the molecular basis of ectomycorrhizal truffle lifestyle.</title>
        <authorList>
            <person name="Murat C."/>
            <person name="Payen T."/>
            <person name="Noel B."/>
            <person name="Kuo A."/>
            <person name="Morin E."/>
            <person name="Chen J."/>
            <person name="Kohler A."/>
            <person name="Krizsan K."/>
            <person name="Balestrini R."/>
            <person name="Da Silva C."/>
            <person name="Montanini B."/>
            <person name="Hainaut M."/>
            <person name="Levati E."/>
            <person name="Barry K.W."/>
            <person name="Belfiori B."/>
            <person name="Cichocki N."/>
            <person name="Clum A."/>
            <person name="Dockter R.B."/>
            <person name="Fauchery L."/>
            <person name="Guy J."/>
            <person name="Iotti M."/>
            <person name="Le Tacon F."/>
            <person name="Lindquist E.A."/>
            <person name="Lipzen A."/>
            <person name="Malagnac F."/>
            <person name="Mello A."/>
            <person name="Molinier V."/>
            <person name="Miyauchi S."/>
            <person name="Poulain J."/>
            <person name="Riccioni C."/>
            <person name="Rubini A."/>
            <person name="Sitrit Y."/>
            <person name="Splivallo R."/>
            <person name="Traeger S."/>
            <person name="Wang M."/>
            <person name="Zifcakova L."/>
            <person name="Wipf D."/>
            <person name="Zambonelli A."/>
            <person name="Paolocci F."/>
            <person name="Nowrousian M."/>
            <person name="Ottonello S."/>
            <person name="Baldrian P."/>
            <person name="Spatafora J.W."/>
            <person name="Henrissat B."/>
            <person name="Nagy L.G."/>
            <person name="Aury J.M."/>
            <person name="Wincker P."/>
            <person name="Grigoriev I.V."/>
            <person name="Bonfante P."/>
            <person name="Martin F.M."/>
        </authorList>
    </citation>
    <scope>NUCLEOTIDE SEQUENCE [LARGE SCALE GENOMIC DNA]</scope>
    <source>
        <strain evidence="2 3">RN42</strain>
    </source>
</reference>
<dbReference type="Pfam" id="PF12937">
    <property type="entry name" value="F-box-like"/>
    <property type="match status" value="1"/>
</dbReference>
<feature type="domain" description="F-box" evidence="1">
    <location>
        <begin position="6"/>
        <end position="37"/>
    </location>
</feature>
<proteinExistence type="predicted"/>
<gene>
    <name evidence="2" type="ORF">BJ508DRAFT_344380</name>
</gene>
<sequence length="617" mass="71139">MDFLPVLPLELCHQILSHLANEDLVICTGVSRTWHHCFRQYCVSVRLRQLRPVPAMLERQNIVEINAFNYFCNEAYERSLPVFEGLSKEDKGHDYSRFIRPKDYSIHRYCADVDDYDIIRGQKRTLLVAIVKNGTSWAYDFYLLFGDPKADENITYFESPSPKEQLHLPTLLLSNPTLQRNMCTSCVYASSFRLLDVLPKQSIAVCERQVHCPYEDYSRPVSKCCCIGSSPFLFGVCLQRRCVIWSILDIDTRQPRAASFESPGRQLVSNNFSRYLVEFGERDQPNPEKHFPGDLYVCNWSNGGVEAHYQATVHDEGSIRRESLLCFTSGNYVISARPFIVGALGKLVVDIRIFRVRSRTVLFYRRLELGSADEFNLVGGNLESAFSCCFKVWPGGNEDNSGWKHRGPVSYVRQEACSSSPVVESCKLYLNLFRYYEEDLSLLPPGSLYTPPSPVIWTADIVLTAPPGSSPEFHLFPSAYERYPTRPTVSYHNMSKYTHFLEPSRRTFVSEYQHQDVDLIRSLQSYEYFGPGPTESLFYQYSAYNFVCPNTRMQANAWDVDGWPPVSLEVRLEKHWYDYTSPVPMDDSGYQPEEMPNRELLGVDDNFIKFVDRIWPL</sequence>
<organism evidence="2 3">
    <name type="scientific">Ascobolus immersus RN42</name>
    <dbReference type="NCBI Taxonomy" id="1160509"/>
    <lineage>
        <taxon>Eukaryota</taxon>
        <taxon>Fungi</taxon>
        <taxon>Dikarya</taxon>
        <taxon>Ascomycota</taxon>
        <taxon>Pezizomycotina</taxon>
        <taxon>Pezizomycetes</taxon>
        <taxon>Pezizales</taxon>
        <taxon>Ascobolaceae</taxon>
        <taxon>Ascobolus</taxon>
    </lineage>
</organism>
<dbReference type="InterPro" id="IPR001810">
    <property type="entry name" value="F-box_dom"/>
</dbReference>
<accession>A0A3N4HAP7</accession>
<dbReference type="InterPro" id="IPR036047">
    <property type="entry name" value="F-box-like_dom_sf"/>
</dbReference>